<keyword evidence="8" id="KW-1185">Reference proteome</keyword>
<proteinExistence type="inferred from homology"/>
<dbReference type="SUPFAM" id="SSF54403">
    <property type="entry name" value="Cystatin/monellin"/>
    <property type="match status" value="1"/>
</dbReference>
<organism evidence="7 8">
    <name type="scientific">Ailuropoda melanoleuca</name>
    <name type="common">Giant panda</name>
    <dbReference type="NCBI Taxonomy" id="9646"/>
    <lineage>
        <taxon>Eukaryota</taxon>
        <taxon>Metazoa</taxon>
        <taxon>Chordata</taxon>
        <taxon>Craniata</taxon>
        <taxon>Vertebrata</taxon>
        <taxon>Euteleostomi</taxon>
        <taxon>Mammalia</taxon>
        <taxon>Eutheria</taxon>
        <taxon>Laurasiatheria</taxon>
        <taxon>Carnivora</taxon>
        <taxon>Caniformia</taxon>
        <taxon>Ursidae</taxon>
        <taxon>Ailuropoda</taxon>
    </lineage>
</organism>
<dbReference type="Pfam" id="PF00031">
    <property type="entry name" value="Cystatin"/>
    <property type="match status" value="1"/>
</dbReference>
<name>A0A7N5KBP0_AILME</name>
<dbReference type="GeneTree" id="ENSGT00940000154755"/>
<feature type="domain" description="Cystatin" evidence="6">
    <location>
        <begin position="26"/>
        <end position="136"/>
    </location>
</feature>
<evidence type="ECO:0000256" key="5">
    <source>
        <dbReference type="SAM" id="SignalP"/>
    </source>
</evidence>
<dbReference type="GO" id="GO:0004869">
    <property type="term" value="F:cysteine-type endopeptidase inhibitor activity"/>
    <property type="evidence" value="ECO:0007669"/>
    <property type="project" value="UniProtKB-KW"/>
</dbReference>
<dbReference type="FunFam" id="3.10.450.10:FF:000004">
    <property type="entry name" value="Cystatin C"/>
    <property type="match status" value="1"/>
</dbReference>
<dbReference type="PROSITE" id="PS00287">
    <property type="entry name" value="CYSTATIN"/>
    <property type="match status" value="1"/>
</dbReference>
<dbReference type="GO" id="GO:0005615">
    <property type="term" value="C:extracellular space"/>
    <property type="evidence" value="ECO:0007669"/>
    <property type="project" value="TreeGrafter"/>
</dbReference>
<feature type="signal peptide" evidence="5">
    <location>
        <begin position="1"/>
        <end position="24"/>
    </location>
</feature>
<dbReference type="CDD" id="cd00042">
    <property type="entry name" value="CY"/>
    <property type="match status" value="1"/>
</dbReference>
<dbReference type="InterPro" id="IPR000010">
    <property type="entry name" value="Cystatin_dom"/>
</dbReference>
<evidence type="ECO:0000313" key="7">
    <source>
        <dbReference type="Ensembl" id="ENSAMEP00000037859.1"/>
    </source>
</evidence>
<evidence type="ECO:0000256" key="2">
    <source>
        <dbReference type="ARBA" id="ARBA00022690"/>
    </source>
</evidence>
<evidence type="ECO:0000256" key="1">
    <source>
        <dbReference type="ARBA" id="ARBA00009403"/>
    </source>
</evidence>
<reference evidence="7" key="3">
    <citation type="submission" date="2025-09" db="UniProtKB">
        <authorList>
            <consortium name="Ensembl"/>
        </authorList>
    </citation>
    <scope>IDENTIFICATION</scope>
</reference>
<dbReference type="GO" id="GO:0031982">
    <property type="term" value="C:vesicle"/>
    <property type="evidence" value="ECO:0007669"/>
    <property type="project" value="TreeGrafter"/>
</dbReference>
<keyword evidence="4" id="KW-1015">Disulfide bond</keyword>
<reference evidence="7 8" key="1">
    <citation type="journal article" date="2010" name="Nature">
        <title>The sequence and de novo assembly of the giant panda genome.</title>
        <authorList>
            <person name="Li R."/>
            <person name="Fan W."/>
            <person name="Tian G."/>
            <person name="Zhu H."/>
            <person name="He L."/>
            <person name="Cai J."/>
            <person name="Huang Q."/>
            <person name="Cai Q."/>
            <person name="Li B."/>
            <person name="Bai Y."/>
            <person name="Zhang Z."/>
            <person name="Zhang Y."/>
            <person name="Wang W."/>
            <person name="Li J."/>
            <person name="Wei F."/>
            <person name="Li H."/>
            <person name="Jian M."/>
            <person name="Li J."/>
            <person name="Zhang Z."/>
            <person name="Nielsen R."/>
            <person name="Li D."/>
            <person name="Gu W."/>
            <person name="Yang Z."/>
            <person name="Xuan Z."/>
            <person name="Ryder O.A."/>
            <person name="Leung F.C."/>
            <person name="Zhou Y."/>
            <person name="Cao J."/>
            <person name="Sun X."/>
            <person name="Fu Y."/>
            <person name="Fang X."/>
            <person name="Guo X."/>
            <person name="Wang B."/>
            <person name="Hou R."/>
            <person name="Shen F."/>
            <person name="Mu B."/>
            <person name="Ni P."/>
            <person name="Lin R."/>
            <person name="Qian W."/>
            <person name="Wang G."/>
            <person name="Yu C."/>
            <person name="Nie W."/>
            <person name="Wang J."/>
            <person name="Wu Z."/>
            <person name="Liang H."/>
            <person name="Min J."/>
            <person name="Wu Q."/>
            <person name="Cheng S."/>
            <person name="Ruan J."/>
            <person name="Wang M."/>
            <person name="Shi Z."/>
            <person name="Wen M."/>
            <person name="Liu B."/>
            <person name="Ren X."/>
            <person name="Zheng H."/>
            <person name="Dong D."/>
            <person name="Cook K."/>
            <person name="Shan G."/>
            <person name="Zhang H."/>
            <person name="Kosiol C."/>
            <person name="Xie X."/>
            <person name="Lu Z."/>
            <person name="Zheng H."/>
            <person name="Li Y."/>
            <person name="Steiner C.C."/>
            <person name="Lam T.T."/>
            <person name="Lin S."/>
            <person name="Zhang Q."/>
            <person name="Li G."/>
            <person name="Tian J."/>
            <person name="Gong T."/>
            <person name="Liu H."/>
            <person name="Zhang D."/>
            <person name="Fang L."/>
            <person name="Ye C."/>
            <person name="Zhang J."/>
            <person name="Hu W."/>
            <person name="Xu A."/>
            <person name="Ren Y."/>
            <person name="Zhang G."/>
            <person name="Bruford M.W."/>
            <person name="Li Q."/>
            <person name="Ma L."/>
            <person name="Guo Y."/>
            <person name="An N."/>
            <person name="Hu Y."/>
            <person name="Zheng Y."/>
            <person name="Shi Y."/>
            <person name="Li Z."/>
            <person name="Liu Q."/>
            <person name="Chen Y."/>
            <person name="Zhao J."/>
            <person name="Qu N."/>
            <person name="Zhao S."/>
            <person name="Tian F."/>
            <person name="Wang X."/>
            <person name="Wang H."/>
            <person name="Xu L."/>
            <person name="Liu X."/>
            <person name="Vinar T."/>
            <person name="Wang Y."/>
            <person name="Lam T.W."/>
            <person name="Yiu S.M."/>
            <person name="Liu S."/>
            <person name="Zhang H."/>
            <person name="Li D."/>
            <person name="Huang Y."/>
            <person name="Wang X."/>
            <person name="Yang G."/>
            <person name="Jiang Z."/>
            <person name="Wang J."/>
            <person name="Qin N."/>
            <person name="Li L."/>
            <person name="Li J."/>
            <person name="Bolund L."/>
            <person name="Kristiansen K."/>
            <person name="Wong G.K."/>
            <person name="Olson M."/>
            <person name="Zhang X."/>
            <person name="Li S."/>
            <person name="Yang H."/>
            <person name="Wang J."/>
            <person name="Wang J."/>
        </authorList>
    </citation>
    <scope>NUCLEOTIDE SEQUENCE [LARGE SCALE GENOMIC DNA]</scope>
</reference>
<dbReference type="AlphaFoldDB" id="A0A7N5KBP0"/>
<dbReference type="SMART" id="SM00043">
    <property type="entry name" value="CY"/>
    <property type="match status" value="1"/>
</dbReference>
<dbReference type="PROSITE" id="PS51257">
    <property type="entry name" value="PROKAR_LIPOPROTEIN"/>
    <property type="match status" value="1"/>
</dbReference>
<keyword evidence="3" id="KW-0789">Thiol protease inhibitor</keyword>
<comment type="similarity">
    <text evidence="1">Belongs to the cystatin family.</text>
</comment>
<dbReference type="Ensembl" id="ENSAMET00000047491.1">
    <property type="protein sequence ID" value="ENSAMEP00000037859.1"/>
    <property type="gene ID" value="ENSAMEG00000027614.1"/>
</dbReference>
<evidence type="ECO:0000259" key="6">
    <source>
        <dbReference type="SMART" id="SM00043"/>
    </source>
</evidence>
<dbReference type="GO" id="GO:0005737">
    <property type="term" value="C:cytoplasm"/>
    <property type="evidence" value="ECO:0007669"/>
    <property type="project" value="TreeGrafter"/>
</dbReference>
<accession>A0A7N5KBP0</accession>
<evidence type="ECO:0000256" key="4">
    <source>
        <dbReference type="ARBA" id="ARBA00023157"/>
    </source>
</evidence>
<dbReference type="PANTHER" id="PTHR46186:SF2">
    <property type="entry name" value="CYSTATIN"/>
    <property type="match status" value="1"/>
</dbReference>
<dbReference type="Proteomes" id="UP000008912">
    <property type="component" value="Unassembled WGS sequence"/>
</dbReference>
<dbReference type="InterPro" id="IPR018073">
    <property type="entry name" value="Prot_inh_cystat_CS"/>
</dbReference>
<evidence type="ECO:0000313" key="8">
    <source>
        <dbReference type="Proteomes" id="UP000008912"/>
    </source>
</evidence>
<protein>
    <recommendedName>
        <fullName evidence="6">Cystatin domain-containing protein</fullName>
    </recommendedName>
</protein>
<dbReference type="PANTHER" id="PTHR46186">
    <property type="entry name" value="CYSTATIN"/>
    <property type="match status" value="1"/>
</dbReference>
<dbReference type="InterPro" id="IPR046350">
    <property type="entry name" value="Cystatin_sf"/>
</dbReference>
<keyword evidence="5" id="KW-0732">Signal</keyword>
<sequence>MALLRWLLVCSTILLSCICKQALLQRLFGGPMNSSLEDAGARRALQFAMGEYNRASNDMYGSRVSEVLGVQTQVVSGLKYYFTVKVGRTVCRKEVTDLETCEFHKGPNLAKTVTCRFEVYDVPWTSTISLVKSVCT</sequence>
<dbReference type="Gene3D" id="3.10.450.10">
    <property type="match status" value="1"/>
</dbReference>
<keyword evidence="2" id="KW-0646">Protease inhibitor</keyword>
<feature type="chain" id="PRO_5030940298" description="Cystatin domain-containing protein" evidence="5">
    <location>
        <begin position="25"/>
        <end position="136"/>
    </location>
</feature>
<reference evidence="7" key="2">
    <citation type="submission" date="2025-08" db="UniProtKB">
        <authorList>
            <consortium name="Ensembl"/>
        </authorList>
    </citation>
    <scope>IDENTIFICATION</scope>
</reference>
<evidence type="ECO:0000256" key="3">
    <source>
        <dbReference type="ARBA" id="ARBA00022704"/>
    </source>
</evidence>
<dbReference type="InParanoid" id="A0A7N5KBP0"/>